<evidence type="ECO:0000256" key="5">
    <source>
        <dbReference type="ARBA" id="ARBA00049534"/>
    </source>
</evidence>
<dbReference type="GO" id="GO:0006537">
    <property type="term" value="P:glutamate biosynthetic process"/>
    <property type="evidence" value="ECO:0007669"/>
    <property type="project" value="TreeGrafter"/>
</dbReference>
<evidence type="ECO:0000256" key="1">
    <source>
        <dbReference type="ARBA" id="ARBA00011076"/>
    </source>
</evidence>
<dbReference type="Proteomes" id="UP001152798">
    <property type="component" value="Chromosome 1"/>
</dbReference>
<comment type="similarity">
    <text evidence="1">Belongs to the glutaminase family.</text>
</comment>
<gene>
    <name evidence="6" type="ORF">NEZAVI_LOCUS990</name>
</gene>
<keyword evidence="7" id="KW-1185">Reference proteome</keyword>
<dbReference type="PANTHER" id="PTHR12544:SF29">
    <property type="entry name" value="GLUTAMINASE"/>
    <property type="match status" value="1"/>
</dbReference>
<dbReference type="EMBL" id="OV725077">
    <property type="protein sequence ID" value="CAH1389611.1"/>
    <property type="molecule type" value="Genomic_DNA"/>
</dbReference>
<dbReference type="Gene3D" id="1.25.40.20">
    <property type="entry name" value="Ankyrin repeat-containing domain"/>
    <property type="match status" value="1"/>
</dbReference>
<dbReference type="SUPFAM" id="SSF56601">
    <property type="entry name" value="beta-lactamase/transpeptidase-like"/>
    <property type="match status" value="1"/>
</dbReference>
<dbReference type="InterPro" id="IPR036770">
    <property type="entry name" value="Ankyrin_rpt-contain_sf"/>
</dbReference>
<dbReference type="GO" id="GO:0004359">
    <property type="term" value="F:glutaminase activity"/>
    <property type="evidence" value="ECO:0007669"/>
    <property type="project" value="UniProtKB-EC"/>
</dbReference>
<comment type="catalytic activity">
    <reaction evidence="5">
        <text>L-glutamine + H2O = L-glutamate + NH4(+)</text>
        <dbReference type="Rhea" id="RHEA:15889"/>
        <dbReference type="ChEBI" id="CHEBI:15377"/>
        <dbReference type="ChEBI" id="CHEBI:28938"/>
        <dbReference type="ChEBI" id="CHEBI:29985"/>
        <dbReference type="ChEBI" id="CHEBI:58359"/>
        <dbReference type="EC" id="3.5.1.2"/>
    </reaction>
</comment>
<dbReference type="Pfam" id="PF04960">
    <property type="entry name" value="Glutaminase"/>
    <property type="match status" value="1"/>
</dbReference>
<sequence length="536" mass="60438">MTDSKDSQSKEEESKKLLKKDQVINVMYVQLKNEDNKVPLEKLFQKIKAEGVIIERDYRLQDFMNKCRQFGEFGCFKDVAVTFDEFYRLVEPRRKLISGCVTKRLKIEDFMDFSGTVEALYDSLKSNITGQVSDEFPDLESVDVNKWGVAICSVDGQRKFIGDSDFRFTMQNICKPLLMALVLKTAGIEVIKKYIAFQPNNVGDDILELNTSGKPFNAMANSGALMLCALLTTISFKGQSGSFIHDAYVRYLKKFIGDEYLEFKASSFISKLDSADELRCMSFGVTCTSLMPPGYDTNNCLDLFIKACSMEVTVESLSLIAATLANGGINPISEERVISSDDIKEILSAMFSYGLYQFSGESSFMIGLPMKSSTSGALIMVVPDKMGVALYSPLLNEYQISERSYQFCKELVRKLRLHHFDSNGDTILKKFPNRREKACVCEPFCELFTAAAANDVNKLSRLQENKGNFYVTDFFGHTILHVAAAKGALDAVRFIADNYPSLISVKDKWGRTPKTYAHELKFYEVVAYIEHLETLH</sequence>
<accession>A0A9P0GZV3</accession>
<evidence type="ECO:0000256" key="2">
    <source>
        <dbReference type="ARBA" id="ARBA00011881"/>
    </source>
</evidence>
<organism evidence="6 7">
    <name type="scientific">Nezara viridula</name>
    <name type="common">Southern green stink bug</name>
    <name type="synonym">Cimex viridulus</name>
    <dbReference type="NCBI Taxonomy" id="85310"/>
    <lineage>
        <taxon>Eukaryota</taxon>
        <taxon>Metazoa</taxon>
        <taxon>Ecdysozoa</taxon>
        <taxon>Arthropoda</taxon>
        <taxon>Hexapoda</taxon>
        <taxon>Insecta</taxon>
        <taxon>Pterygota</taxon>
        <taxon>Neoptera</taxon>
        <taxon>Paraneoptera</taxon>
        <taxon>Hemiptera</taxon>
        <taxon>Heteroptera</taxon>
        <taxon>Panheteroptera</taxon>
        <taxon>Pentatomomorpha</taxon>
        <taxon>Pentatomoidea</taxon>
        <taxon>Pentatomidae</taxon>
        <taxon>Pentatominae</taxon>
        <taxon>Nezara</taxon>
    </lineage>
</organism>
<reference evidence="6" key="1">
    <citation type="submission" date="2022-01" db="EMBL/GenBank/DDBJ databases">
        <authorList>
            <person name="King R."/>
        </authorList>
    </citation>
    <scope>NUCLEOTIDE SEQUENCE</scope>
</reference>
<dbReference type="Pfam" id="PF13857">
    <property type="entry name" value="Ank_5"/>
    <property type="match status" value="1"/>
</dbReference>
<name>A0A9P0GZV3_NEZVI</name>
<evidence type="ECO:0000313" key="7">
    <source>
        <dbReference type="Proteomes" id="UP001152798"/>
    </source>
</evidence>
<dbReference type="InterPro" id="IPR002110">
    <property type="entry name" value="Ankyrin_rpt"/>
</dbReference>
<proteinExistence type="inferred from homology"/>
<dbReference type="OrthoDB" id="6609095at2759"/>
<dbReference type="Gene3D" id="3.40.710.10">
    <property type="entry name" value="DD-peptidase/beta-lactamase superfamily"/>
    <property type="match status" value="1"/>
</dbReference>
<dbReference type="EC" id="3.5.1.2" evidence="3"/>
<evidence type="ECO:0000256" key="3">
    <source>
        <dbReference type="ARBA" id="ARBA00012918"/>
    </source>
</evidence>
<dbReference type="InterPro" id="IPR015868">
    <property type="entry name" value="Glutaminase"/>
</dbReference>
<dbReference type="GO" id="GO:0006543">
    <property type="term" value="P:L-glutamine catabolic process"/>
    <property type="evidence" value="ECO:0007669"/>
    <property type="project" value="TreeGrafter"/>
</dbReference>
<dbReference type="AlphaFoldDB" id="A0A9P0GZV3"/>
<keyword evidence="4" id="KW-0378">Hydrolase</keyword>
<evidence type="ECO:0000313" key="6">
    <source>
        <dbReference type="EMBL" id="CAH1389611.1"/>
    </source>
</evidence>
<dbReference type="PANTHER" id="PTHR12544">
    <property type="entry name" value="GLUTAMINASE"/>
    <property type="match status" value="1"/>
</dbReference>
<dbReference type="InterPro" id="IPR012338">
    <property type="entry name" value="Beta-lactam/transpept-like"/>
</dbReference>
<protein>
    <recommendedName>
        <fullName evidence="3">glutaminase</fullName>
        <ecNumber evidence="3">3.5.1.2</ecNumber>
    </recommendedName>
</protein>
<dbReference type="SUPFAM" id="SSF48403">
    <property type="entry name" value="Ankyrin repeat"/>
    <property type="match status" value="1"/>
</dbReference>
<comment type="subunit">
    <text evidence="2">Homotetramer.</text>
</comment>
<dbReference type="Gene3D" id="1.10.238.210">
    <property type="match status" value="1"/>
</dbReference>
<evidence type="ECO:0000256" key="4">
    <source>
        <dbReference type="ARBA" id="ARBA00022801"/>
    </source>
</evidence>